<sequence length="290" mass="31860">MMEDEIAKESIWTREQDRAFENALVTYPDEDSNDRWEKIATSVPGKSVKEIKHHYELLLEDLDRIESGIVPLPCYSTSSDDSASHGDDDGNSKKSGNLAESIHGVKSSKSDQERRKGVAWSEDEHRLFLLGLEKYGKGDWRSISRNFVVTRTPTQVASHAQKYFIRLNSMNRERRRSSIHDITSVNNGDASGPKAAITGQTNGSPAGKSSNQSTQVTGDPPSAMVSGLPLVMAVGTPLQNCIKDNSLRKMQSIVAMINGGGPLMPSVMIEKSMDLEAHAADVGKHVYFVI</sequence>
<accession>A0ACB8ZLE9</accession>
<reference evidence="2" key="1">
    <citation type="journal article" date="2022" name="Mol. Ecol. Resour.">
        <title>The genomes of chicory, endive, great burdock and yacon provide insights into Asteraceae palaeo-polyploidization history and plant inulin production.</title>
        <authorList>
            <person name="Fan W."/>
            <person name="Wang S."/>
            <person name="Wang H."/>
            <person name="Wang A."/>
            <person name="Jiang F."/>
            <person name="Liu H."/>
            <person name="Zhao H."/>
            <person name="Xu D."/>
            <person name="Zhang Y."/>
        </authorList>
    </citation>
    <scope>NUCLEOTIDE SEQUENCE [LARGE SCALE GENOMIC DNA]</scope>
    <source>
        <strain evidence="2">cv. Punajuju</strain>
    </source>
</reference>
<proteinExistence type="predicted"/>
<organism evidence="1 2">
    <name type="scientific">Cichorium intybus</name>
    <name type="common">Chicory</name>
    <dbReference type="NCBI Taxonomy" id="13427"/>
    <lineage>
        <taxon>Eukaryota</taxon>
        <taxon>Viridiplantae</taxon>
        <taxon>Streptophyta</taxon>
        <taxon>Embryophyta</taxon>
        <taxon>Tracheophyta</taxon>
        <taxon>Spermatophyta</taxon>
        <taxon>Magnoliopsida</taxon>
        <taxon>eudicotyledons</taxon>
        <taxon>Gunneridae</taxon>
        <taxon>Pentapetalae</taxon>
        <taxon>asterids</taxon>
        <taxon>campanulids</taxon>
        <taxon>Asterales</taxon>
        <taxon>Asteraceae</taxon>
        <taxon>Cichorioideae</taxon>
        <taxon>Cichorieae</taxon>
        <taxon>Cichoriinae</taxon>
        <taxon>Cichorium</taxon>
    </lineage>
</organism>
<comment type="caution">
    <text evidence="1">The sequence shown here is derived from an EMBL/GenBank/DDBJ whole genome shotgun (WGS) entry which is preliminary data.</text>
</comment>
<gene>
    <name evidence="1" type="ORF">L2E82_41789</name>
</gene>
<evidence type="ECO:0000313" key="2">
    <source>
        <dbReference type="Proteomes" id="UP001055811"/>
    </source>
</evidence>
<dbReference type="Proteomes" id="UP001055811">
    <property type="component" value="Linkage Group LG08"/>
</dbReference>
<protein>
    <submittedName>
        <fullName evidence="1">Uncharacterized protein</fullName>
    </submittedName>
</protein>
<dbReference type="EMBL" id="CM042016">
    <property type="protein sequence ID" value="KAI3698326.1"/>
    <property type="molecule type" value="Genomic_DNA"/>
</dbReference>
<reference evidence="1 2" key="2">
    <citation type="journal article" date="2022" name="Mol. Ecol. Resour.">
        <title>The genomes of chicory, endive, great burdock and yacon provide insights into Asteraceae paleo-polyploidization history and plant inulin production.</title>
        <authorList>
            <person name="Fan W."/>
            <person name="Wang S."/>
            <person name="Wang H."/>
            <person name="Wang A."/>
            <person name="Jiang F."/>
            <person name="Liu H."/>
            <person name="Zhao H."/>
            <person name="Xu D."/>
            <person name="Zhang Y."/>
        </authorList>
    </citation>
    <scope>NUCLEOTIDE SEQUENCE [LARGE SCALE GENOMIC DNA]</scope>
    <source>
        <strain evidence="2">cv. Punajuju</strain>
        <tissue evidence="1">Leaves</tissue>
    </source>
</reference>
<name>A0ACB8ZLE9_CICIN</name>
<evidence type="ECO:0000313" key="1">
    <source>
        <dbReference type="EMBL" id="KAI3698326.1"/>
    </source>
</evidence>
<keyword evidence="2" id="KW-1185">Reference proteome</keyword>